<dbReference type="InterPro" id="IPR002213">
    <property type="entry name" value="UDP_glucos_trans"/>
</dbReference>
<dbReference type="InterPro" id="IPR035595">
    <property type="entry name" value="UDP_glycos_trans_CS"/>
</dbReference>
<comment type="similarity">
    <text evidence="1 4">Belongs to the UDP-glycosyltransferase family.</text>
</comment>
<dbReference type="EMBL" id="OOIL02006718">
    <property type="protein sequence ID" value="VFR00774.1"/>
    <property type="molecule type" value="Genomic_DNA"/>
</dbReference>
<evidence type="ECO:0000256" key="2">
    <source>
        <dbReference type="ARBA" id="ARBA00022676"/>
    </source>
</evidence>
<evidence type="ECO:0000256" key="3">
    <source>
        <dbReference type="ARBA" id="ARBA00022679"/>
    </source>
</evidence>
<sequence length="582" mass="63862">MKKTKQSSGGAVHVVMVPAPLQGHLTPFVHLALKLASHGFTVTFLNTHATHSKLIRSAPASAAGNNSSDIFSDARDRSGLDIRYAVISDGFPPGSDQGINEDMFIHGLIHVFSAHVDDFIGSLRQNSDVNPPVSCLLADSFLVWPSAVARKHGLVNVSFWTQSALAFTMYFHKELLSAHGHLGPQDNNGEDEVIDYIPGVEAIKTRDIPSHLQDSEPWTLMNTYVFKSLEDAVKADIIVSNTVFELESSAIAALQRKKLFYPVGPVFRDSVPQKTAVPTSFRPESADCRPWLDARPENSVLYVSFGSLASVDKHAIREIARGLALSGASFLWAIRGDITGSSADEPDLFPAGFGREVEGRGLVVPWCNQTEVLSHRATGGFLTHCGWNSVLESVWWEVPMLCFPLFTDQPANRRLVVDDWKVGINLCDGKAVEREEVRGEVRGKANRLMSRGATRERLGEKVKLAKEKLQRAVSANGSSEKHLEAFMHELKLKAQHRVRLGFTVTFLNPHANLIRAAAAAGESSSGIFSDARTGSELDIRYALIGDGFDRSANHDTFLLGLLHVFSAHVVDFIGSLRRRSEQ</sequence>
<keyword evidence="8" id="KW-1185">Reference proteome</keyword>
<dbReference type="CDD" id="cd03784">
    <property type="entry name" value="GT1_Gtf-like"/>
    <property type="match status" value="1"/>
</dbReference>
<dbReference type="EC" id="2.4.1.-" evidence="5"/>
<evidence type="ECO:0000256" key="5">
    <source>
        <dbReference type="RuleBase" id="RU362057"/>
    </source>
</evidence>
<keyword evidence="3 4" id="KW-0808">Transferase</keyword>
<gene>
    <name evidence="7" type="ORF">CCAM_LOCUS42549</name>
</gene>
<dbReference type="FunFam" id="3.40.50.2000:FF:000056">
    <property type="entry name" value="Glycosyltransferase"/>
    <property type="match status" value="1"/>
</dbReference>
<dbReference type="AlphaFoldDB" id="A0A484NII6"/>
<name>A0A484NII6_9ASTE</name>
<organism evidence="7 8">
    <name type="scientific">Cuscuta campestris</name>
    <dbReference type="NCBI Taxonomy" id="132261"/>
    <lineage>
        <taxon>Eukaryota</taxon>
        <taxon>Viridiplantae</taxon>
        <taxon>Streptophyta</taxon>
        <taxon>Embryophyta</taxon>
        <taxon>Tracheophyta</taxon>
        <taxon>Spermatophyta</taxon>
        <taxon>Magnoliopsida</taxon>
        <taxon>eudicotyledons</taxon>
        <taxon>Gunneridae</taxon>
        <taxon>Pentapetalae</taxon>
        <taxon>asterids</taxon>
        <taxon>lamiids</taxon>
        <taxon>Solanales</taxon>
        <taxon>Convolvulaceae</taxon>
        <taxon>Cuscuteae</taxon>
        <taxon>Cuscuta</taxon>
        <taxon>Cuscuta subgen. Grammica</taxon>
        <taxon>Cuscuta sect. Cleistogrammica</taxon>
    </lineage>
</organism>
<dbReference type="OrthoDB" id="5835829at2759"/>
<dbReference type="Proteomes" id="UP000595140">
    <property type="component" value="Unassembled WGS sequence"/>
</dbReference>
<keyword evidence="2 4" id="KW-0328">Glycosyltransferase</keyword>
<proteinExistence type="inferred from homology"/>
<dbReference type="SUPFAM" id="SSF53756">
    <property type="entry name" value="UDP-Glycosyltransferase/glycogen phosphorylase"/>
    <property type="match status" value="1"/>
</dbReference>
<dbReference type="PROSITE" id="PS00375">
    <property type="entry name" value="UDPGT"/>
    <property type="match status" value="1"/>
</dbReference>
<dbReference type="Gene3D" id="3.40.50.2000">
    <property type="entry name" value="Glycogen Phosphorylase B"/>
    <property type="match status" value="2"/>
</dbReference>
<dbReference type="Pfam" id="PF26168">
    <property type="entry name" value="Glyco_transf_N"/>
    <property type="match status" value="1"/>
</dbReference>
<dbReference type="PANTHER" id="PTHR11926">
    <property type="entry name" value="GLUCOSYL/GLUCURONOSYL TRANSFERASES"/>
    <property type="match status" value="1"/>
</dbReference>
<accession>A0A484NII6</accession>
<reference evidence="7 8" key="1">
    <citation type="submission" date="2018-04" db="EMBL/GenBank/DDBJ databases">
        <authorList>
            <person name="Vogel A."/>
        </authorList>
    </citation>
    <scope>NUCLEOTIDE SEQUENCE [LARGE SCALE GENOMIC DNA]</scope>
</reference>
<dbReference type="GO" id="GO:0080043">
    <property type="term" value="F:quercetin 3-O-glucosyltransferase activity"/>
    <property type="evidence" value="ECO:0007669"/>
    <property type="project" value="TreeGrafter"/>
</dbReference>
<evidence type="ECO:0000313" key="8">
    <source>
        <dbReference type="Proteomes" id="UP000595140"/>
    </source>
</evidence>
<feature type="domain" description="Glycosyltransferase N-terminal" evidence="6">
    <location>
        <begin position="12"/>
        <end position="53"/>
    </location>
</feature>
<dbReference type="InterPro" id="IPR058980">
    <property type="entry name" value="Glyco_transf_N"/>
</dbReference>
<protein>
    <recommendedName>
        <fullName evidence="5">Glycosyltransferase</fullName>
        <ecNumber evidence="5">2.4.1.-</ecNumber>
    </recommendedName>
</protein>
<dbReference type="PANTHER" id="PTHR11926:SF1494">
    <property type="entry name" value="FLAVONOL 3-O-GLUCOSYLTRANSFERASE UGT76E12-RELATED"/>
    <property type="match status" value="1"/>
</dbReference>
<evidence type="ECO:0000256" key="1">
    <source>
        <dbReference type="ARBA" id="ARBA00009995"/>
    </source>
</evidence>
<evidence type="ECO:0000259" key="6">
    <source>
        <dbReference type="Pfam" id="PF26168"/>
    </source>
</evidence>
<dbReference type="Pfam" id="PF00201">
    <property type="entry name" value="UDPGT"/>
    <property type="match status" value="1"/>
</dbReference>
<evidence type="ECO:0000256" key="4">
    <source>
        <dbReference type="RuleBase" id="RU003718"/>
    </source>
</evidence>
<dbReference type="GO" id="GO:0080044">
    <property type="term" value="F:quercetin 7-O-glucosyltransferase activity"/>
    <property type="evidence" value="ECO:0007669"/>
    <property type="project" value="TreeGrafter"/>
</dbReference>
<evidence type="ECO:0000313" key="7">
    <source>
        <dbReference type="EMBL" id="VFR00774.1"/>
    </source>
</evidence>